<comment type="caution">
    <text evidence="2">The sequence shown here is derived from an EMBL/GenBank/DDBJ whole genome shotgun (WGS) entry which is preliminary data.</text>
</comment>
<protein>
    <submittedName>
        <fullName evidence="2">Uncharacterized protein</fullName>
    </submittedName>
</protein>
<feature type="region of interest" description="Disordered" evidence="1">
    <location>
        <begin position="55"/>
        <end position="90"/>
    </location>
</feature>
<keyword evidence="3" id="KW-1185">Reference proteome</keyword>
<sequence length="135" mass="14023">MRTQPVRAVTNKAYVSSYYGRTVNGVLGVKTAYCVGPTLCPSWVTMALTASFIGPRDSTNPAATSEETPLPVASAIPGRSSGGGLVVSNPPRAATSYDSVYLSYDELPVGSAVEATTVSSQRTAMQAEDATAELQ</sequence>
<evidence type="ECO:0000256" key="1">
    <source>
        <dbReference type="SAM" id="MobiDB-lite"/>
    </source>
</evidence>
<dbReference type="RefSeq" id="WP_076705252.1">
    <property type="nucleotide sequence ID" value="NZ_MRDE01000076.1"/>
</dbReference>
<proteinExistence type="predicted"/>
<feature type="compositionally biased region" description="Polar residues" evidence="1">
    <location>
        <begin position="57"/>
        <end position="67"/>
    </location>
</feature>
<name>A0A1R1L6U9_9MICC</name>
<gene>
    <name evidence="2" type="ORF">BKD30_13025</name>
</gene>
<dbReference type="Proteomes" id="UP000187085">
    <property type="component" value="Unassembled WGS sequence"/>
</dbReference>
<dbReference type="AlphaFoldDB" id="A0A1R1L6U9"/>
<evidence type="ECO:0000313" key="2">
    <source>
        <dbReference type="EMBL" id="OMH23271.1"/>
    </source>
</evidence>
<reference evidence="2 3" key="1">
    <citation type="submission" date="2016-12" db="EMBL/GenBank/DDBJ databases">
        <title>Draft genome of Tersicoccus phoenicis 1P05MA.</title>
        <authorList>
            <person name="Nakajima Y."/>
            <person name="Yoshizawa S."/>
            <person name="Nakamura K."/>
            <person name="Ogura Y."/>
            <person name="Hayashi T."/>
            <person name="Kogure K."/>
        </authorList>
    </citation>
    <scope>NUCLEOTIDE SEQUENCE [LARGE SCALE GENOMIC DNA]</scope>
    <source>
        <strain evidence="2 3">1p05MA</strain>
    </source>
</reference>
<evidence type="ECO:0000313" key="3">
    <source>
        <dbReference type="Proteomes" id="UP000187085"/>
    </source>
</evidence>
<dbReference type="EMBL" id="MRDE01000076">
    <property type="protein sequence ID" value="OMH23271.1"/>
    <property type="molecule type" value="Genomic_DNA"/>
</dbReference>
<dbReference type="STRING" id="554083.BKD30_13025"/>
<organism evidence="2 3">
    <name type="scientific">Tersicoccus phoenicis</name>
    <dbReference type="NCBI Taxonomy" id="554083"/>
    <lineage>
        <taxon>Bacteria</taxon>
        <taxon>Bacillati</taxon>
        <taxon>Actinomycetota</taxon>
        <taxon>Actinomycetes</taxon>
        <taxon>Micrococcales</taxon>
        <taxon>Micrococcaceae</taxon>
        <taxon>Tersicoccus</taxon>
    </lineage>
</organism>
<accession>A0A1R1L6U9</accession>